<proteinExistence type="predicted"/>
<name>A0A450TZR7_9GAMM</name>
<gene>
    <name evidence="1" type="ORF">BECKFW1821C_GA0114237_10802</name>
</gene>
<dbReference type="EMBL" id="CAADFE010000080">
    <property type="protein sequence ID" value="VFJ75544.1"/>
    <property type="molecule type" value="Genomic_DNA"/>
</dbReference>
<evidence type="ECO:0000313" key="1">
    <source>
        <dbReference type="EMBL" id="VFJ75544.1"/>
    </source>
</evidence>
<accession>A0A450TZR7</accession>
<sequence>MKTNKPCHAQVAELTRGVTLPLPAVDAEHLLIIVETLVRMWAELLTRHTNLLEQDEDYINALMATRLKKLCDEGTDIMWDTLVSSVARGEDSISYDGSCLKRQPDLPLVLTKPHLSAFPLIIECKLIDTKTKKSVGLYCKKGLTRFINGEYAWYDRQAIMLAYVRDAATIATRLTPHLGKHKNKQPDPFACEKLPEAIETTDMDLARSEHRRNFRHVEPGHNAPGPIEIWHLWVSDMAQMR</sequence>
<protein>
    <submittedName>
        <fullName evidence="1">Uncharacterized protein</fullName>
    </submittedName>
</protein>
<organism evidence="1">
    <name type="scientific">Candidatus Kentrum sp. FW</name>
    <dbReference type="NCBI Taxonomy" id="2126338"/>
    <lineage>
        <taxon>Bacteria</taxon>
        <taxon>Pseudomonadati</taxon>
        <taxon>Pseudomonadota</taxon>
        <taxon>Gammaproteobacteria</taxon>
        <taxon>Candidatus Kentrum</taxon>
    </lineage>
</organism>
<reference evidence="1" key="1">
    <citation type="submission" date="2019-02" db="EMBL/GenBank/DDBJ databases">
        <authorList>
            <person name="Gruber-Vodicka R. H."/>
            <person name="Seah K. B. B."/>
        </authorList>
    </citation>
    <scope>NUCLEOTIDE SEQUENCE</scope>
    <source>
        <strain evidence="1">BECK_BZ131</strain>
    </source>
</reference>
<dbReference type="AlphaFoldDB" id="A0A450TZR7"/>